<reference evidence="1 2" key="1">
    <citation type="submission" date="2013-09" db="EMBL/GenBank/DDBJ databases">
        <title>Corchorus capsularis genome sequencing.</title>
        <authorList>
            <person name="Alam M."/>
            <person name="Haque M.S."/>
            <person name="Islam M.S."/>
            <person name="Emdad E.M."/>
            <person name="Islam M.M."/>
            <person name="Ahmed B."/>
            <person name="Halim A."/>
            <person name="Hossen Q.M.M."/>
            <person name="Hossain M.Z."/>
            <person name="Ahmed R."/>
            <person name="Khan M.M."/>
            <person name="Islam R."/>
            <person name="Rashid M.M."/>
            <person name="Khan S.A."/>
            <person name="Rahman M.S."/>
            <person name="Alam M."/>
        </authorList>
    </citation>
    <scope>NUCLEOTIDE SEQUENCE [LARGE SCALE GENOMIC DNA]</scope>
    <source>
        <strain evidence="2">cv. CVL-1</strain>
        <tissue evidence="1">Whole seedling</tissue>
    </source>
</reference>
<dbReference type="EMBL" id="AWWV01009690">
    <property type="protein sequence ID" value="OMO84731.1"/>
    <property type="molecule type" value="Genomic_DNA"/>
</dbReference>
<organism evidence="1 2">
    <name type="scientific">Corchorus capsularis</name>
    <name type="common">Jute</name>
    <dbReference type="NCBI Taxonomy" id="210143"/>
    <lineage>
        <taxon>Eukaryota</taxon>
        <taxon>Viridiplantae</taxon>
        <taxon>Streptophyta</taxon>
        <taxon>Embryophyta</taxon>
        <taxon>Tracheophyta</taxon>
        <taxon>Spermatophyta</taxon>
        <taxon>Magnoliopsida</taxon>
        <taxon>eudicotyledons</taxon>
        <taxon>Gunneridae</taxon>
        <taxon>Pentapetalae</taxon>
        <taxon>rosids</taxon>
        <taxon>malvids</taxon>
        <taxon>Malvales</taxon>
        <taxon>Malvaceae</taxon>
        <taxon>Grewioideae</taxon>
        <taxon>Apeibeae</taxon>
        <taxon>Corchorus</taxon>
    </lineage>
</organism>
<keyword evidence="2" id="KW-1185">Reference proteome</keyword>
<dbReference type="Gramene" id="OMO84731">
    <property type="protein sequence ID" value="OMO84731"/>
    <property type="gene ID" value="CCACVL1_10683"/>
</dbReference>
<evidence type="ECO:0000313" key="1">
    <source>
        <dbReference type="EMBL" id="OMO84731.1"/>
    </source>
</evidence>
<evidence type="ECO:0000313" key="2">
    <source>
        <dbReference type="Proteomes" id="UP000188268"/>
    </source>
</evidence>
<gene>
    <name evidence="1" type="ORF">CCACVL1_10683</name>
</gene>
<comment type="caution">
    <text evidence="1">The sequence shown here is derived from an EMBL/GenBank/DDBJ whole genome shotgun (WGS) entry which is preliminary data.</text>
</comment>
<sequence length="249" mass="27468">MALQRKLQERSTLVADKEQMLADIEIKKQLFDDFMIFITAVENKDLDQRAQKFDEKAMMEAVVTKINGHGSLWRQLGGFNCFFGAKGNNKVGFEKAQIPDEESMVVLVEGVVGTQAIEGTRGGDGSPKKISEMDPRERGIVEASLQLFEVKLAMEAEKNRLMEVCLRADQAALRMKERECSILGTEKERLLELNEAGEILVDTFFQLEAYGNMNVDDQNLMMAAIVAWMNSFGGGSGGQGRNGGGFGGA</sequence>
<proteinExistence type="predicted"/>
<protein>
    <submittedName>
        <fullName evidence="1">Uncharacterized protein</fullName>
    </submittedName>
</protein>
<name>A0A1R3IQ89_COCAP</name>
<dbReference type="OrthoDB" id="989852at2759"/>
<accession>A0A1R3IQ89</accession>
<dbReference type="Proteomes" id="UP000188268">
    <property type="component" value="Unassembled WGS sequence"/>
</dbReference>
<dbReference type="AlphaFoldDB" id="A0A1R3IQ89"/>